<name>A0A1F5I335_9BACT</name>
<accession>A0A1F5I335</accession>
<dbReference type="Pfam" id="PF02021">
    <property type="entry name" value="UPF0102"/>
    <property type="match status" value="1"/>
</dbReference>
<comment type="similarity">
    <text evidence="1 2">Belongs to the UPF0102 family.</text>
</comment>
<dbReference type="HAMAP" id="MF_00048">
    <property type="entry name" value="UPF0102"/>
    <property type="match status" value="1"/>
</dbReference>
<sequence length="117" mass="13642">MNTTARGNYGEDLACLFLKEQGYKIIERNFRIRGGEIDIVALDGQTLVYVEVKTRTQKIFGRPEESVTFHKIRFLQRAAKFYRNNHRNMPEAERIDVLSIDLEPQVPHFKLIKNAGF</sequence>
<dbReference type="Gene3D" id="3.40.1350.10">
    <property type="match status" value="1"/>
</dbReference>
<comment type="caution">
    <text evidence="3">The sequence shown here is derived from an EMBL/GenBank/DDBJ whole genome shotgun (WGS) entry which is preliminary data.</text>
</comment>
<evidence type="ECO:0000256" key="1">
    <source>
        <dbReference type="ARBA" id="ARBA00006738"/>
    </source>
</evidence>
<dbReference type="GO" id="GO:0003676">
    <property type="term" value="F:nucleic acid binding"/>
    <property type="evidence" value="ECO:0007669"/>
    <property type="project" value="InterPro"/>
</dbReference>
<dbReference type="InterPro" id="IPR011335">
    <property type="entry name" value="Restrct_endonuc-II-like"/>
</dbReference>
<evidence type="ECO:0000256" key="2">
    <source>
        <dbReference type="HAMAP-Rule" id="MF_00048"/>
    </source>
</evidence>
<dbReference type="PANTHER" id="PTHR34039:SF1">
    <property type="entry name" value="UPF0102 PROTEIN YRAN"/>
    <property type="match status" value="1"/>
</dbReference>
<dbReference type="SUPFAM" id="SSF52980">
    <property type="entry name" value="Restriction endonuclease-like"/>
    <property type="match status" value="1"/>
</dbReference>
<dbReference type="NCBIfam" id="NF009150">
    <property type="entry name" value="PRK12497.1-3"/>
    <property type="match status" value="1"/>
</dbReference>
<dbReference type="InterPro" id="IPR011856">
    <property type="entry name" value="tRNA_endonuc-like_dom_sf"/>
</dbReference>
<proteinExistence type="inferred from homology"/>
<organism evidence="3 4">
    <name type="scientific">Candidatus Curtissbacteria bacterium RIFCSPLOWO2_01_FULL_42_26</name>
    <dbReference type="NCBI Taxonomy" id="1797729"/>
    <lineage>
        <taxon>Bacteria</taxon>
        <taxon>Candidatus Curtissiibacteriota</taxon>
    </lineage>
</organism>
<evidence type="ECO:0000313" key="4">
    <source>
        <dbReference type="Proteomes" id="UP000179227"/>
    </source>
</evidence>
<dbReference type="InterPro" id="IPR003509">
    <property type="entry name" value="UPF0102_YraN-like"/>
</dbReference>
<dbReference type="AlphaFoldDB" id="A0A1F5I335"/>
<dbReference type="PANTHER" id="PTHR34039">
    <property type="entry name" value="UPF0102 PROTEIN YRAN"/>
    <property type="match status" value="1"/>
</dbReference>
<reference evidence="3 4" key="1">
    <citation type="journal article" date="2016" name="Nat. Commun.">
        <title>Thousands of microbial genomes shed light on interconnected biogeochemical processes in an aquifer system.</title>
        <authorList>
            <person name="Anantharaman K."/>
            <person name="Brown C.T."/>
            <person name="Hug L.A."/>
            <person name="Sharon I."/>
            <person name="Castelle C.J."/>
            <person name="Probst A.J."/>
            <person name="Thomas B.C."/>
            <person name="Singh A."/>
            <person name="Wilkins M.J."/>
            <person name="Karaoz U."/>
            <person name="Brodie E.L."/>
            <person name="Williams K.H."/>
            <person name="Hubbard S.S."/>
            <person name="Banfield J.F."/>
        </authorList>
    </citation>
    <scope>NUCLEOTIDE SEQUENCE [LARGE SCALE GENOMIC DNA]</scope>
</reference>
<gene>
    <name evidence="3" type="ORF">A3A60_02505</name>
</gene>
<dbReference type="EMBL" id="MFBS01000006">
    <property type="protein sequence ID" value="OGE10828.1"/>
    <property type="molecule type" value="Genomic_DNA"/>
</dbReference>
<evidence type="ECO:0000313" key="3">
    <source>
        <dbReference type="EMBL" id="OGE10828.1"/>
    </source>
</evidence>
<protein>
    <recommendedName>
        <fullName evidence="2">UPF0102 protein A3A60_02505</fullName>
    </recommendedName>
</protein>
<dbReference type="STRING" id="1797729.A3A60_02505"/>
<dbReference type="Proteomes" id="UP000179227">
    <property type="component" value="Unassembled WGS sequence"/>
</dbReference>
<dbReference type="NCBIfam" id="NF009154">
    <property type="entry name" value="PRK12497.3-3"/>
    <property type="match status" value="1"/>
</dbReference>
<dbReference type="CDD" id="cd20736">
    <property type="entry name" value="PoNe_Nuclease"/>
    <property type="match status" value="1"/>
</dbReference>